<dbReference type="GO" id="GO:0009986">
    <property type="term" value="C:cell surface"/>
    <property type="evidence" value="ECO:0007669"/>
    <property type="project" value="TreeGrafter"/>
</dbReference>
<evidence type="ECO:0000256" key="1">
    <source>
        <dbReference type="ARBA" id="ARBA00004487"/>
    </source>
</evidence>
<dbReference type="PANTHER" id="PTHR22754:SF34">
    <property type="entry name" value="DISCO-INTERACTING PROTEIN 2 HOMOLOG A"/>
    <property type="match status" value="1"/>
</dbReference>
<reference evidence="8 9" key="1">
    <citation type="submission" date="2022-01" db="EMBL/GenBank/DDBJ databases">
        <title>A chromosome-scale genome assembly of the false clownfish, Amphiprion ocellaris.</title>
        <authorList>
            <person name="Ryu T."/>
        </authorList>
    </citation>
    <scope>NUCLEOTIDE SEQUENCE [LARGE SCALE GENOMIC DNA]</scope>
</reference>
<evidence type="ECO:0000256" key="5">
    <source>
        <dbReference type="ARBA" id="ARBA00023273"/>
    </source>
</evidence>
<dbReference type="Pfam" id="PF06464">
    <property type="entry name" value="DMAP_binding"/>
    <property type="match status" value="1"/>
</dbReference>
<keyword evidence="4" id="KW-0524">Neurogenesis</keyword>
<dbReference type="SUPFAM" id="SSF56801">
    <property type="entry name" value="Acetyl-CoA synthetase-like"/>
    <property type="match status" value="2"/>
</dbReference>
<dbReference type="SMART" id="SM01137">
    <property type="entry name" value="DMAP_binding"/>
    <property type="match status" value="1"/>
</dbReference>
<dbReference type="InterPro" id="IPR010506">
    <property type="entry name" value="DMAP1-bd"/>
</dbReference>
<dbReference type="Ensembl" id="ENSAOCT00000049775.1">
    <property type="protein sequence ID" value="ENSAOCP00000067992.1"/>
    <property type="gene ID" value="ENSAOCG00000013975.2"/>
</dbReference>
<dbReference type="GO" id="GO:0007399">
    <property type="term" value="P:nervous system development"/>
    <property type="evidence" value="ECO:0007669"/>
    <property type="project" value="UniProtKB-KW"/>
</dbReference>
<dbReference type="FunFam" id="3.30.300.30:FF:000003">
    <property type="entry name" value="DIP2 disco-interacting protein 2 homolog A"/>
    <property type="match status" value="1"/>
</dbReference>
<accession>A0AAQ5ZT61</accession>
<dbReference type="InterPro" id="IPR000873">
    <property type="entry name" value="AMP-dep_synth/lig_dom"/>
</dbReference>
<proteinExistence type="inferred from homology"/>
<dbReference type="Gene3D" id="3.30.300.30">
    <property type="match status" value="2"/>
</dbReference>
<evidence type="ECO:0000313" key="9">
    <source>
        <dbReference type="Proteomes" id="UP001501940"/>
    </source>
</evidence>
<feature type="region of interest" description="Disordered" evidence="6">
    <location>
        <begin position="323"/>
        <end position="344"/>
    </location>
</feature>
<dbReference type="InterPro" id="IPR025110">
    <property type="entry name" value="AMP-bd_C"/>
</dbReference>
<evidence type="ECO:0000259" key="7">
    <source>
        <dbReference type="PROSITE" id="PS51912"/>
    </source>
</evidence>
<dbReference type="Pfam" id="PF00501">
    <property type="entry name" value="AMP-binding"/>
    <property type="match status" value="2"/>
</dbReference>
<evidence type="ECO:0000256" key="6">
    <source>
        <dbReference type="SAM" id="MobiDB-lite"/>
    </source>
</evidence>
<dbReference type="Gene3D" id="3.40.50.12780">
    <property type="entry name" value="N-terminal domain of ligase-like"/>
    <property type="match status" value="2"/>
</dbReference>
<organism evidence="8 9">
    <name type="scientific">Amphiprion ocellaris</name>
    <name type="common">Clown anemonefish</name>
    <dbReference type="NCBI Taxonomy" id="80972"/>
    <lineage>
        <taxon>Eukaryota</taxon>
        <taxon>Metazoa</taxon>
        <taxon>Chordata</taxon>
        <taxon>Craniata</taxon>
        <taxon>Vertebrata</taxon>
        <taxon>Euteleostomi</taxon>
        <taxon>Actinopterygii</taxon>
        <taxon>Neopterygii</taxon>
        <taxon>Teleostei</taxon>
        <taxon>Neoteleostei</taxon>
        <taxon>Acanthomorphata</taxon>
        <taxon>Ovalentaria</taxon>
        <taxon>Pomacentridae</taxon>
        <taxon>Amphiprion</taxon>
    </lineage>
</organism>
<keyword evidence="9" id="KW-1185">Reference proteome</keyword>
<reference evidence="8" key="2">
    <citation type="submission" date="2025-08" db="UniProtKB">
        <authorList>
            <consortium name="Ensembl"/>
        </authorList>
    </citation>
    <scope>IDENTIFICATION</scope>
</reference>
<dbReference type="PANTHER" id="PTHR22754">
    <property type="entry name" value="DISCO-INTERACTING PROTEIN 2 DIP2 -RELATED"/>
    <property type="match status" value="1"/>
</dbReference>
<dbReference type="Pfam" id="PF23024">
    <property type="entry name" value="AMP-dom_DIP2-like"/>
    <property type="match status" value="1"/>
</dbReference>
<feature type="region of interest" description="Disordered" evidence="6">
    <location>
        <begin position="125"/>
        <end position="160"/>
    </location>
</feature>
<feature type="compositionally biased region" description="Polar residues" evidence="6">
    <location>
        <begin position="134"/>
        <end position="150"/>
    </location>
</feature>
<keyword evidence="5" id="KW-0966">Cell projection</keyword>
<dbReference type="InterPro" id="IPR037337">
    <property type="entry name" value="Dip2-like_dom"/>
</dbReference>
<protein>
    <recommendedName>
        <fullName evidence="7">DMAP1-binding domain-containing protein</fullName>
    </recommendedName>
</protein>
<dbReference type="PROSITE" id="PS51912">
    <property type="entry name" value="DMAP1_BIND"/>
    <property type="match status" value="1"/>
</dbReference>
<dbReference type="CDD" id="cd05905">
    <property type="entry name" value="Dip2"/>
    <property type="match status" value="2"/>
</dbReference>
<dbReference type="InterPro" id="IPR042099">
    <property type="entry name" value="ANL_N_sf"/>
</dbReference>
<evidence type="ECO:0000256" key="4">
    <source>
        <dbReference type="ARBA" id="ARBA00022902"/>
    </source>
</evidence>
<comment type="similarity">
    <text evidence="2">Belongs to the DIP2 family.</text>
</comment>
<dbReference type="GeneTree" id="ENSGT00950000182997"/>
<dbReference type="FunFam" id="3.30.300.30:FF:000001">
    <property type="entry name" value="DIP2 disco-interacting protein 2 homolog C"/>
    <property type="match status" value="1"/>
</dbReference>
<keyword evidence="3" id="KW-0597">Phosphoprotein</keyword>
<dbReference type="FunFam" id="3.40.50.12780:FF:000004">
    <property type="entry name" value="Disco interacting protein 2 homolog A"/>
    <property type="match status" value="1"/>
</dbReference>
<feature type="domain" description="DMAP1-binding" evidence="7">
    <location>
        <begin position="20"/>
        <end position="138"/>
    </location>
</feature>
<name>A0AAQ5ZT61_AMPOC</name>
<gene>
    <name evidence="8" type="primary">DIP2A</name>
</gene>
<feature type="region of interest" description="Disordered" evidence="6">
    <location>
        <begin position="82"/>
        <end position="104"/>
    </location>
</feature>
<sequence length="1580" mass="173242">MAERTSTGLLTMMLEPTPAVAMTLPAEVREKLAELELELSEGDITQKGYEKKRGKLLAPYIPQIQGVDPSLQIDNRIQASSQAILPGSKHNKSRAANTRDERFRSDLHTEAVQAALAKYKERKMPMPSKRRSVLVQSSVEACTPPDTSSASEDEGSLRRQGRLATSTPYQGHGHPAVEHWFNRVIQGSSVTTTNTSAHAALNANYHTNLFSFLFLSVLLLSTSLSLPHQSLNQSVDTCLSPPCSITSPLRFCHVCISLHIFVLPCLLSPNLFSVHPLQTHFVGVPVNSRVSNKIQQLLNTLKRPKRPPLREFFVDDFEELLDVQQPDPNQPKPEGQQMSPLEGEPLGVVTNWPPSLPAALQRWGTTQPKSPCLTALDNAGKPVYTLTYGKLWTRSQKLAYTLLNKLSTRNEPLLMPGDRVALVFPNSDPVMFMVAFYGCLLAELVPVPIEVPLTRKDAGSQQIGFLLGSCGVTLALTTDACQKGLPKAQTGEVATFKGWPRLLWFVTDGKHVVKPPKDWHPPIREASNDIAYIEYKTSKEGSTMGIAVSHAAMLAHCHALTQACGYTEAETITNVLDFKRESGLWHGVLTSVMNRMHVISIPYSLMKVNPLSWIQKVHTYKARVAVVKSRDMHWSLLAQRDQRDISLSSLRMLIVADGANPWSISSCDAFLNVFQARGLRPEVICPCASSSEAMTVAIRRPPEMGVPPPGKAVLSMGGLSHSVIRVDTEEKLSVLTVQDVGQVMPAALVCVVRVEGTPYLCQTDEVGEICVSSGSTGVAYYGLPGMTKNIFETIPVTSSGVPVSDRPFTRTSLLGFVGPDSLVFIVGKMDGLMVVSGRRHNADDVVATALAVEPMKFVYRGRIAVFSVSVLHDERIVVVAEQRPDASEEDSFQWMSRVLQAIDSIHQVGVYCLALVPANTLPKAPLGGIHISETKQRFLEGALHPCNVLMCPHTCVTNLPKPRQKQPGNSDKKKQCSCVLLSLFYSDMNVGANFLLMSDDVLQWRAQATPDHPLFLVLNAKGTVASTASCLQLHKRAERVAAALMGRLNTGDHVALVYPPGIDLIATFYGCLYAGCVPVTVRPPHPQNLATTLPTVKMIVEVSKSVCILTTQAIMKLLKSKEAAAAVDIKSWPTVLDTDDLPRKKSPQMYKPPTPEMLAYLDFSVSTTGILAGVKMSHAATSALCRSIKLQCELYPSRQIAICLDPYCGLGFALWCLCSVYSGHQSILVPPLELESNASLWLAAVSQYKVRVTFCSYSVMEMCTKGLGSQTEALRLRNVNLSCVRTCMVVAEERPRIALTQSFSKIFKDLGLSPRAVSTTFGCRVNVAICLQGTAGPDPTTVYVDMRALRHDRVRLVERGSPHSLPLMESGKILPGVKVIIANTETKGPLGDSHLGEIWVSSPHNATGYYTVYGEEALHADHFNTKLSFGDTQTVWARTGYLGFLRRTELTDASGERHDALYVVGSLDETLELRGMRYHPIDIETSVIRSHKSIAECAVFTWTNLLVVVVELEGSEQEALDLVALVTNVVLEEHYLIVGVVVVVDPGVIPINSRGEKQRMHLRDGFLADQLDPIYVAYNM</sequence>
<comment type="subcellular location">
    <subcellularLocation>
        <location evidence="1">Cell projection</location>
        <location evidence="1">Neuron projection</location>
    </subcellularLocation>
</comment>
<dbReference type="FunFam" id="3.40.50.12780:FF:000002">
    <property type="entry name" value="Disco interacting protein 2 homolog B"/>
    <property type="match status" value="1"/>
</dbReference>
<dbReference type="Proteomes" id="UP001501940">
    <property type="component" value="Chromosome 11"/>
</dbReference>
<evidence type="ECO:0000256" key="3">
    <source>
        <dbReference type="ARBA" id="ARBA00022553"/>
    </source>
</evidence>
<reference evidence="8" key="3">
    <citation type="submission" date="2025-09" db="UniProtKB">
        <authorList>
            <consortium name="Ensembl"/>
        </authorList>
    </citation>
    <scope>IDENTIFICATION</scope>
</reference>
<dbReference type="GO" id="GO:0043005">
    <property type="term" value="C:neuron projection"/>
    <property type="evidence" value="ECO:0007669"/>
    <property type="project" value="UniProtKB-SubCell"/>
</dbReference>
<evidence type="ECO:0000256" key="2">
    <source>
        <dbReference type="ARBA" id="ARBA00007735"/>
    </source>
</evidence>
<dbReference type="InterPro" id="IPR045851">
    <property type="entry name" value="AMP-bd_C_sf"/>
</dbReference>
<evidence type="ECO:0000313" key="8">
    <source>
        <dbReference type="Ensembl" id="ENSAOCP00000067992.1"/>
    </source>
</evidence>